<sequence length="82" mass="9396">LSQLSLETKSKEILGHLIREISDESSFCFAVDIAKDLKAKLGSKSDINNMFTDITPKLDQFDATREQVLQMYIFDNVKKKQK</sequence>
<evidence type="ECO:0000313" key="2">
    <source>
        <dbReference type="Proteomes" id="UP000023152"/>
    </source>
</evidence>
<feature type="non-terminal residue" evidence="1">
    <location>
        <position position="1"/>
    </location>
</feature>
<dbReference type="Proteomes" id="UP000023152">
    <property type="component" value="Unassembled WGS sequence"/>
</dbReference>
<dbReference type="EMBL" id="ASPP01014771">
    <property type="protein sequence ID" value="ETO18533.1"/>
    <property type="molecule type" value="Genomic_DNA"/>
</dbReference>
<proteinExistence type="predicted"/>
<reference evidence="1 2" key="1">
    <citation type="journal article" date="2013" name="Curr. Biol.">
        <title>The Genome of the Foraminiferan Reticulomyxa filosa.</title>
        <authorList>
            <person name="Glockner G."/>
            <person name="Hulsmann N."/>
            <person name="Schleicher M."/>
            <person name="Noegel A.A."/>
            <person name="Eichinger L."/>
            <person name="Gallinger C."/>
            <person name="Pawlowski J."/>
            <person name="Sierra R."/>
            <person name="Euteneuer U."/>
            <person name="Pillet L."/>
            <person name="Moustafa A."/>
            <person name="Platzer M."/>
            <person name="Groth M."/>
            <person name="Szafranski K."/>
            <person name="Schliwa M."/>
        </authorList>
    </citation>
    <scope>NUCLEOTIDE SEQUENCE [LARGE SCALE GENOMIC DNA]</scope>
</reference>
<evidence type="ECO:0000313" key="1">
    <source>
        <dbReference type="EMBL" id="ETO18533.1"/>
    </source>
</evidence>
<organism evidence="1 2">
    <name type="scientific">Reticulomyxa filosa</name>
    <dbReference type="NCBI Taxonomy" id="46433"/>
    <lineage>
        <taxon>Eukaryota</taxon>
        <taxon>Sar</taxon>
        <taxon>Rhizaria</taxon>
        <taxon>Retaria</taxon>
        <taxon>Foraminifera</taxon>
        <taxon>Monothalamids</taxon>
        <taxon>Reticulomyxidae</taxon>
        <taxon>Reticulomyxa</taxon>
    </lineage>
</organism>
<gene>
    <name evidence="1" type="ORF">RFI_18731</name>
</gene>
<accession>X6MX02</accession>
<dbReference type="AlphaFoldDB" id="X6MX02"/>
<name>X6MX02_RETFI</name>
<comment type="caution">
    <text evidence="1">The sequence shown here is derived from an EMBL/GenBank/DDBJ whole genome shotgun (WGS) entry which is preliminary data.</text>
</comment>
<protein>
    <submittedName>
        <fullName evidence="1">Uncharacterized protein</fullName>
    </submittedName>
</protein>
<keyword evidence="2" id="KW-1185">Reference proteome</keyword>